<feature type="transmembrane region" description="Helical" evidence="1">
    <location>
        <begin position="54"/>
        <end position="72"/>
    </location>
</feature>
<feature type="transmembrane region" description="Helical" evidence="1">
    <location>
        <begin position="136"/>
        <end position="158"/>
    </location>
</feature>
<sequence length="245" mass="24596">MRTENRSVATACLAALVAVAAYFGPTVLAGAATLLVLLVVIGWPALLDLPAAGGTRFVIALAGFGAVATVYLTEGEQALRNLPLVLAMALLLAFVNEFLRRDGRERLVDSVTGTVSGVVVAVAAAGWLASARGDSGVPLVVACAVGLAIAAAFAALPLRGWWSEVATVGVAVAAAGLVGWLTPDLGLARGLWAGVVAGVVVASNHLLFDRVPVVRDSRAAGVAAICVPVAVTGAIVYVVGRVLAG</sequence>
<keyword evidence="1" id="KW-0812">Transmembrane</keyword>
<dbReference type="eggNOG" id="ENOG5032UDI">
    <property type="taxonomic scope" value="Bacteria"/>
</dbReference>
<feature type="transmembrane region" description="Helical" evidence="1">
    <location>
        <begin position="30"/>
        <end position="47"/>
    </location>
</feature>
<feature type="transmembrane region" description="Helical" evidence="1">
    <location>
        <begin position="78"/>
        <end position="99"/>
    </location>
</feature>
<evidence type="ECO:0000313" key="2">
    <source>
        <dbReference type="EMBL" id="SDS13774.1"/>
    </source>
</evidence>
<proteinExistence type="predicted"/>
<dbReference type="Proteomes" id="UP000185663">
    <property type="component" value="Chromosome I"/>
</dbReference>
<dbReference type="AlphaFoldDB" id="A0A1H1PRI8"/>
<accession>A0A1H1PRI8</accession>
<evidence type="ECO:0000313" key="3">
    <source>
        <dbReference type="Proteomes" id="UP000185663"/>
    </source>
</evidence>
<evidence type="ECO:0000256" key="1">
    <source>
        <dbReference type="SAM" id="Phobius"/>
    </source>
</evidence>
<dbReference type="RefSeq" id="WP_083371727.1">
    <property type="nucleotide sequence ID" value="NZ_LT629776.1"/>
</dbReference>
<feature type="transmembrane region" description="Helical" evidence="1">
    <location>
        <begin position="220"/>
        <end position="240"/>
    </location>
</feature>
<dbReference type="OrthoDB" id="3250762at2"/>
<dbReference type="EMBL" id="LT629776">
    <property type="protein sequence ID" value="SDS13774.1"/>
    <property type="molecule type" value="Genomic_DNA"/>
</dbReference>
<gene>
    <name evidence="2" type="ORF">SAMN04489860_0883</name>
</gene>
<dbReference type="STRING" id="545619.SAMN04489860_0883"/>
<name>A0A1H1PRI8_9CELL</name>
<feature type="transmembrane region" description="Helical" evidence="1">
    <location>
        <begin position="189"/>
        <end position="208"/>
    </location>
</feature>
<organism evidence="2 3">
    <name type="scientific">Paraoerskovia marina</name>
    <dbReference type="NCBI Taxonomy" id="545619"/>
    <lineage>
        <taxon>Bacteria</taxon>
        <taxon>Bacillati</taxon>
        <taxon>Actinomycetota</taxon>
        <taxon>Actinomycetes</taxon>
        <taxon>Micrococcales</taxon>
        <taxon>Cellulomonadaceae</taxon>
        <taxon>Paraoerskovia</taxon>
    </lineage>
</organism>
<keyword evidence="3" id="KW-1185">Reference proteome</keyword>
<keyword evidence="1" id="KW-1133">Transmembrane helix</keyword>
<keyword evidence="1" id="KW-0472">Membrane</keyword>
<protein>
    <submittedName>
        <fullName evidence="2">Uncharacterized protein</fullName>
    </submittedName>
</protein>
<feature type="transmembrane region" description="Helical" evidence="1">
    <location>
        <begin position="165"/>
        <end position="183"/>
    </location>
</feature>
<feature type="transmembrane region" description="Helical" evidence="1">
    <location>
        <begin position="111"/>
        <end position="130"/>
    </location>
</feature>
<reference evidence="2 3" key="1">
    <citation type="submission" date="2016-10" db="EMBL/GenBank/DDBJ databases">
        <authorList>
            <person name="de Groot N.N."/>
        </authorList>
    </citation>
    <scope>NUCLEOTIDE SEQUENCE [LARGE SCALE GENOMIC DNA]</scope>
    <source>
        <strain evidence="2 3">DSM 22126</strain>
    </source>
</reference>